<feature type="chain" id="PRO_5045360071" description="Probable glucan endo-1,3-beta-glucosidase eglC" evidence="24">
    <location>
        <begin position="19"/>
        <end position="310"/>
    </location>
</feature>
<evidence type="ECO:0000256" key="24">
    <source>
        <dbReference type="SAM" id="SignalP"/>
    </source>
</evidence>
<evidence type="ECO:0000256" key="12">
    <source>
        <dbReference type="ARBA" id="ARBA00022801"/>
    </source>
</evidence>
<accession>A0ABR3GE91</accession>
<evidence type="ECO:0000256" key="5">
    <source>
        <dbReference type="ARBA" id="ARBA00012780"/>
    </source>
</evidence>
<keyword evidence="10" id="KW-0336">GPI-anchor</keyword>
<keyword evidence="16" id="KW-0449">Lipoprotein</keyword>
<keyword evidence="15" id="KW-0119">Carbohydrate metabolism</keyword>
<dbReference type="Pfam" id="PF00332">
    <property type="entry name" value="Glyco_hydro_17"/>
    <property type="match status" value="1"/>
</dbReference>
<evidence type="ECO:0000256" key="20">
    <source>
        <dbReference type="ARBA" id="ARBA00032134"/>
    </source>
</evidence>
<evidence type="ECO:0000256" key="17">
    <source>
        <dbReference type="ARBA" id="ARBA00023316"/>
    </source>
</evidence>
<keyword evidence="11 24" id="KW-0732">Signal</keyword>
<evidence type="ECO:0000256" key="23">
    <source>
        <dbReference type="RuleBase" id="RU004336"/>
    </source>
</evidence>
<sequence length="310" mass="33392">MKSFIPTILVAAATAVSAIPIVSPAPTYSYNAGFNMGAQKPDGSCKTTADWQADFSTVMAWGPQYRTFKLFATSDCDTLKNAVPAAQNVGAKIWAGVWAVDANKFTAEKNALEAAIRAHGSEWLAGINVGSESLYRKEITGHDLAQQIYDVKGMVQISLGAPSVPVGCADTWTMWVHPNSTEVREAVDVVLMNGFPYWQGATIETANDIFFKSIADTKAAIGGKPFIVGETGWPTKGDNFVSPDTPGTGPAVPSIANLQTFWRQAACALQSQKIPFFFFSTFDEPQRDGDIEQNFGVATSDKQLKISLQC</sequence>
<comment type="catalytic activity">
    <reaction evidence="1">
        <text>Hydrolysis of (1-&gt;3)-beta-D-glucosidic linkages in (1-&gt;3)-beta-D-glucans.</text>
        <dbReference type="EC" id="3.2.1.39"/>
    </reaction>
</comment>
<evidence type="ECO:0000256" key="21">
    <source>
        <dbReference type="ARBA" id="ARBA00032906"/>
    </source>
</evidence>
<keyword evidence="14" id="KW-0325">Glycoprotein</keyword>
<dbReference type="EMBL" id="JBBBZM010000099">
    <property type="protein sequence ID" value="KAL0634284.1"/>
    <property type="molecule type" value="Genomic_DNA"/>
</dbReference>
<evidence type="ECO:0000256" key="18">
    <source>
        <dbReference type="ARBA" id="ARBA00023326"/>
    </source>
</evidence>
<keyword evidence="12 23" id="KW-0378">Hydrolase</keyword>
<dbReference type="InterPro" id="IPR050732">
    <property type="entry name" value="Beta-glucan_modifiers"/>
</dbReference>
<organism evidence="25 26">
    <name type="scientific">Discina gigas</name>
    <dbReference type="NCBI Taxonomy" id="1032678"/>
    <lineage>
        <taxon>Eukaryota</taxon>
        <taxon>Fungi</taxon>
        <taxon>Dikarya</taxon>
        <taxon>Ascomycota</taxon>
        <taxon>Pezizomycotina</taxon>
        <taxon>Pezizomycetes</taxon>
        <taxon>Pezizales</taxon>
        <taxon>Discinaceae</taxon>
        <taxon>Discina</taxon>
    </lineage>
</organism>
<comment type="subcellular location">
    <subcellularLocation>
        <location evidence="3">Cell membrane</location>
        <topology evidence="3">Lipid-anchor</topology>
        <topology evidence="3">GPI-anchor</topology>
    </subcellularLocation>
    <subcellularLocation>
        <location evidence="2">Secreted</location>
        <location evidence="2">Cell wall</location>
    </subcellularLocation>
</comment>
<comment type="function">
    <text evidence="19">Glucanases play a role in cell expansion during growth, in cell-cell fusion during mating, and in spore release during sporulation. This enzyme may be involved in beta-glucan degradation and also function biosynthetically as a transglycosylase.</text>
</comment>
<evidence type="ECO:0000256" key="16">
    <source>
        <dbReference type="ARBA" id="ARBA00023288"/>
    </source>
</evidence>
<dbReference type="InterPro" id="IPR017853">
    <property type="entry name" value="GH"/>
</dbReference>
<evidence type="ECO:0000256" key="11">
    <source>
        <dbReference type="ARBA" id="ARBA00022729"/>
    </source>
</evidence>
<evidence type="ECO:0000256" key="22">
    <source>
        <dbReference type="RuleBase" id="RU004335"/>
    </source>
</evidence>
<evidence type="ECO:0000256" key="10">
    <source>
        <dbReference type="ARBA" id="ARBA00022622"/>
    </source>
</evidence>
<dbReference type="SUPFAM" id="SSF51445">
    <property type="entry name" value="(Trans)glycosidases"/>
    <property type="match status" value="1"/>
</dbReference>
<dbReference type="Proteomes" id="UP001447188">
    <property type="component" value="Unassembled WGS sequence"/>
</dbReference>
<dbReference type="PANTHER" id="PTHR16631">
    <property type="entry name" value="GLUCAN 1,3-BETA-GLUCOSIDASE"/>
    <property type="match status" value="1"/>
</dbReference>
<keyword evidence="23" id="KW-0326">Glycosidase</keyword>
<evidence type="ECO:0000256" key="9">
    <source>
        <dbReference type="ARBA" id="ARBA00022525"/>
    </source>
</evidence>
<comment type="similarity">
    <text evidence="4 22">Belongs to the glycosyl hydrolase 17 family.</text>
</comment>
<dbReference type="Gene3D" id="3.20.20.80">
    <property type="entry name" value="Glycosidases"/>
    <property type="match status" value="1"/>
</dbReference>
<evidence type="ECO:0000256" key="3">
    <source>
        <dbReference type="ARBA" id="ARBA00004609"/>
    </source>
</evidence>
<dbReference type="PANTHER" id="PTHR16631:SF13">
    <property type="entry name" value="GLUCAN ENDO-1,3-BETA-GLUCOSIDASE EGLC-RELATED"/>
    <property type="match status" value="1"/>
</dbReference>
<gene>
    <name evidence="25" type="ORF">Q9L58_006822</name>
</gene>
<keyword evidence="8" id="KW-0134">Cell wall</keyword>
<comment type="caution">
    <text evidence="25">The sequence shown here is derived from an EMBL/GenBank/DDBJ whole genome shotgun (WGS) entry which is preliminary data.</text>
</comment>
<evidence type="ECO:0000256" key="15">
    <source>
        <dbReference type="ARBA" id="ARBA00023277"/>
    </source>
</evidence>
<protein>
    <recommendedName>
        <fullName evidence="6">Probable glucan endo-1,3-beta-glucosidase eglC</fullName>
        <ecNumber evidence="5">3.2.1.39</ecNumber>
    </recommendedName>
    <alternativeName>
        <fullName evidence="20">Endo-1,3-beta-glucanase eglC</fullName>
    </alternativeName>
    <alternativeName>
        <fullName evidence="21">Laminarinase eglC</fullName>
    </alternativeName>
</protein>
<dbReference type="PROSITE" id="PS00587">
    <property type="entry name" value="GLYCOSYL_HYDROL_F17"/>
    <property type="match status" value="1"/>
</dbReference>
<evidence type="ECO:0000256" key="4">
    <source>
        <dbReference type="ARBA" id="ARBA00008773"/>
    </source>
</evidence>
<dbReference type="EC" id="3.2.1.39" evidence="5"/>
<evidence type="ECO:0000256" key="1">
    <source>
        <dbReference type="ARBA" id="ARBA00000382"/>
    </source>
</evidence>
<dbReference type="InterPro" id="IPR000490">
    <property type="entry name" value="Glyco_hydro_17"/>
</dbReference>
<evidence type="ECO:0000256" key="6">
    <source>
        <dbReference type="ARBA" id="ARBA00019762"/>
    </source>
</evidence>
<evidence type="ECO:0000256" key="8">
    <source>
        <dbReference type="ARBA" id="ARBA00022512"/>
    </source>
</evidence>
<evidence type="ECO:0000313" key="26">
    <source>
        <dbReference type="Proteomes" id="UP001447188"/>
    </source>
</evidence>
<keyword evidence="9" id="KW-0964">Secreted</keyword>
<proteinExistence type="inferred from homology"/>
<name>A0ABR3GE91_9PEZI</name>
<evidence type="ECO:0000256" key="19">
    <source>
        <dbReference type="ARBA" id="ARBA00025152"/>
    </source>
</evidence>
<feature type="signal peptide" evidence="24">
    <location>
        <begin position="1"/>
        <end position="18"/>
    </location>
</feature>
<reference evidence="25 26" key="1">
    <citation type="submission" date="2024-02" db="EMBL/GenBank/DDBJ databases">
        <title>Discinaceae phylogenomics.</title>
        <authorList>
            <person name="Dirks A.C."/>
            <person name="James T.Y."/>
        </authorList>
    </citation>
    <scope>NUCLEOTIDE SEQUENCE [LARGE SCALE GENOMIC DNA]</scope>
    <source>
        <strain evidence="25 26">ACD0624</strain>
    </source>
</reference>
<keyword evidence="7" id="KW-1003">Cell membrane</keyword>
<evidence type="ECO:0000256" key="2">
    <source>
        <dbReference type="ARBA" id="ARBA00004191"/>
    </source>
</evidence>
<evidence type="ECO:0000256" key="7">
    <source>
        <dbReference type="ARBA" id="ARBA00022475"/>
    </source>
</evidence>
<keyword evidence="13" id="KW-0472">Membrane</keyword>
<evidence type="ECO:0000256" key="14">
    <source>
        <dbReference type="ARBA" id="ARBA00023180"/>
    </source>
</evidence>
<keyword evidence="18" id="KW-0624">Polysaccharide degradation</keyword>
<keyword evidence="26" id="KW-1185">Reference proteome</keyword>
<evidence type="ECO:0000256" key="13">
    <source>
        <dbReference type="ARBA" id="ARBA00023136"/>
    </source>
</evidence>
<keyword evidence="17" id="KW-0961">Cell wall biogenesis/degradation</keyword>
<evidence type="ECO:0000313" key="25">
    <source>
        <dbReference type="EMBL" id="KAL0634284.1"/>
    </source>
</evidence>